<feature type="chain" id="PRO_5047326521" evidence="1">
    <location>
        <begin position="26"/>
        <end position="149"/>
    </location>
</feature>
<accession>A0ABR0UBW5</accession>
<evidence type="ECO:0000256" key="1">
    <source>
        <dbReference type="SAM" id="SignalP"/>
    </source>
</evidence>
<reference evidence="2 3" key="1">
    <citation type="journal article" date="2021" name="Comput. Struct. Biotechnol. J.">
        <title>De novo genome assembly of the potent medicinal plant Rehmannia glutinosa using nanopore technology.</title>
        <authorList>
            <person name="Ma L."/>
            <person name="Dong C."/>
            <person name="Song C."/>
            <person name="Wang X."/>
            <person name="Zheng X."/>
            <person name="Niu Y."/>
            <person name="Chen S."/>
            <person name="Feng W."/>
        </authorList>
    </citation>
    <scope>NUCLEOTIDE SEQUENCE [LARGE SCALE GENOMIC DNA]</scope>
    <source>
        <strain evidence="2">DH-2019</strain>
    </source>
</reference>
<evidence type="ECO:0000313" key="2">
    <source>
        <dbReference type="EMBL" id="KAK6119927.1"/>
    </source>
</evidence>
<evidence type="ECO:0000313" key="3">
    <source>
        <dbReference type="Proteomes" id="UP001318860"/>
    </source>
</evidence>
<proteinExistence type="predicted"/>
<organism evidence="2 3">
    <name type="scientific">Rehmannia glutinosa</name>
    <name type="common">Chinese foxglove</name>
    <dbReference type="NCBI Taxonomy" id="99300"/>
    <lineage>
        <taxon>Eukaryota</taxon>
        <taxon>Viridiplantae</taxon>
        <taxon>Streptophyta</taxon>
        <taxon>Embryophyta</taxon>
        <taxon>Tracheophyta</taxon>
        <taxon>Spermatophyta</taxon>
        <taxon>Magnoliopsida</taxon>
        <taxon>eudicotyledons</taxon>
        <taxon>Gunneridae</taxon>
        <taxon>Pentapetalae</taxon>
        <taxon>asterids</taxon>
        <taxon>lamiids</taxon>
        <taxon>Lamiales</taxon>
        <taxon>Orobanchaceae</taxon>
        <taxon>Rehmannieae</taxon>
        <taxon>Rehmannia</taxon>
    </lineage>
</organism>
<keyword evidence="1" id="KW-0732">Signal</keyword>
<keyword evidence="3" id="KW-1185">Reference proteome</keyword>
<dbReference type="InterPro" id="IPR007493">
    <property type="entry name" value="DUF538"/>
</dbReference>
<gene>
    <name evidence="2" type="ORF">DH2020_046330</name>
</gene>
<dbReference type="PANTHER" id="PTHR31676:SF71">
    <property type="entry name" value="EXPRESSED PROTEIN"/>
    <property type="match status" value="1"/>
</dbReference>
<dbReference type="EMBL" id="JABTTQ020003112">
    <property type="protein sequence ID" value="KAK6119927.1"/>
    <property type="molecule type" value="Genomic_DNA"/>
</dbReference>
<name>A0ABR0UBW5_REHGL</name>
<comment type="caution">
    <text evidence="2">The sequence shown here is derived from an EMBL/GenBank/DDBJ whole genome shotgun (WGS) entry which is preliminary data.</text>
</comment>
<dbReference type="Pfam" id="PF04398">
    <property type="entry name" value="DUF538"/>
    <property type="match status" value="1"/>
</dbReference>
<dbReference type="PANTHER" id="PTHR31676">
    <property type="entry name" value="T31J12.3 PROTEIN-RELATED"/>
    <property type="match status" value="1"/>
</dbReference>
<dbReference type="InterPro" id="IPR036758">
    <property type="entry name" value="At5g01610-like"/>
</dbReference>
<dbReference type="Gene3D" id="2.30.240.10">
    <property type="entry name" value="At5g01610-like"/>
    <property type="match status" value="2"/>
</dbReference>
<dbReference type="Proteomes" id="UP001318860">
    <property type="component" value="Unassembled WGS sequence"/>
</dbReference>
<protein>
    <submittedName>
        <fullName evidence="2">Uncharacterized protein</fullName>
    </submittedName>
</protein>
<sequence length="149" mass="16524">MAPNSKLHCFLLLFPLLNLCSSSTATSPPTPNPTVYEILPKYGLPSGLLPDSVTNYTLSEDGKFEISGKLSIGSITDLKGIQVQRLFFLWFDVDEIRVDLPPSDSIYFTVGIINKKLDVDQFLTVRSCKDKAVSLRQVVQDDIPMLATE</sequence>
<dbReference type="SUPFAM" id="SSF141562">
    <property type="entry name" value="At5g01610-like"/>
    <property type="match status" value="1"/>
</dbReference>
<feature type="signal peptide" evidence="1">
    <location>
        <begin position="1"/>
        <end position="25"/>
    </location>
</feature>